<feature type="compositionally biased region" description="Acidic residues" evidence="1">
    <location>
        <begin position="368"/>
        <end position="393"/>
    </location>
</feature>
<dbReference type="PROSITE" id="PS51465">
    <property type="entry name" value="KAZAL_2"/>
    <property type="match status" value="1"/>
</dbReference>
<feature type="signal peptide" evidence="2">
    <location>
        <begin position="1"/>
        <end position="28"/>
    </location>
</feature>
<dbReference type="AlphaFoldDB" id="A0A9P0CAQ0"/>
<dbReference type="InterPro" id="IPR039932">
    <property type="entry name" value="Spink4-like"/>
</dbReference>
<dbReference type="CDD" id="cd00104">
    <property type="entry name" value="KAZAL_FS"/>
    <property type="match status" value="1"/>
</dbReference>
<feature type="compositionally biased region" description="Basic and acidic residues" evidence="1">
    <location>
        <begin position="166"/>
        <end position="175"/>
    </location>
</feature>
<dbReference type="Proteomes" id="UP001152759">
    <property type="component" value="Chromosome 9"/>
</dbReference>
<name>A0A9P0CAQ0_BEMTA</name>
<evidence type="ECO:0000256" key="1">
    <source>
        <dbReference type="SAM" id="MobiDB-lite"/>
    </source>
</evidence>
<accession>A0A9P0CAQ0</accession>
<organism evidence="4 5">
    <name type="scientific">Bemisia tabaci</name>
    <name type="common">Sweetpotato whitefly</name>
    <name type="synonym">Aleurodes tabaci</name>
    <dbReference type="NCBI Taxonomy" id="7038"/>
    <lineage>
        <taxon>Eukaryota</taxon>
        <taxon>Metazoa</taxon>
        <taxon>Ecdysozoa</taxon>
        <taxon>Arthropoda</taxon>
        <taxon>Hexapoda</taxon>
        <taxon>Insecta</taxon>
        <taxon>Pterygota</taxon>
        <taxon>Neoptera</taxon>
        <taxon>Paraneoptera</taxon>
        <taxon>Hemiptera</taxon>
        <taxon>Sternorrhyncha</taxon>
        <taxon>Aleyrodoidea</taxon>
        <taxon>Aleyrodidae</taxon>
        <taxon>Aleyrodinae</taxon>
        <taxon>Bemisia</taxon>
    </lineage>
</organism>
<feature type="region of interest" description="Disordered" evidence="1">
    <location>
        <begin position="55"/>
        <end position="267"/>
    </location>
</feature>
<feature type="region of interest" description="Disordered" evidence="1">
    <location>
        <begin position="481"/>
        <end position="507"/>
    </location>
</feature>
<dbReference type="SUPFAM" id="SSF100895">
    <property type="entry name" value="Kazal-type serine protease inhibitors"/>
    <property type="match status" value="1"/>
</dbReference>
<evidence type="ECO:0000313" key="5">
    <source>
        <dbReference type="Proteomes" id="UP001152759"/>
    </source>
</evidence>
<evidence type="ECO:0000259" key="3">
    <source>
        <dbReference type="PROSITE" id="PS51465"/>
    </source>
</evidence>
<feature type="region of interest" description="Disordered" evidence="1">
    <location>
        <begin position="299"/>
        <end position="413"/>
    </location>
</feature>
<gene>
    <name evidence="4" type="ORF">BEMITA_LOCUS14140</name>
</gene>
<feature type="domain" description="Kazal-like" evidence="3">
    <location>
        <begin position="419"/>
        <end position="472"/>
    </location>
</feature>
<dbReference type="Gene3D" id="3.30.60.30">
    <property type="match status" value="1"/>
</dbReference>
<evidence type="ECO:0000256" key="2">
    <source>
        <dbReference type="SAM" id="SignalP"/>
    </source>
</evidence>
<dbReference type="Pfam" id="PF00050">
    <property type="entry name" value="Kazal_1"/>
    <property type="match status" value="1"/>
</dbReference>
<dbReference type="EMBL" id="OU963870">
    <property type="protein sequence ID" value="CAH0778313.1"/>
    <property type="molecule type" value="Genomic_DNA"/>
</dbReference>
<keyword evidence="5" id="KW-1185">Reference proteome</keyword>
<protein>
    <recommendedName>
        <fullName evidence="3">Kazal-like domain-containing protein</fullName>
    </recommendedName>
</protein>
<feature type="compositionally biased region" description="Polar residues" evidence="1">
    <location>
        <begin position="229"/>
        <end position="239"/>
    </location>
</feature>
<dbReference type="PANTHER" id="PTHR21179:SF1">
    <property type="entry name" value="KAZ1-TYPE SERINE PROTEASE INHIBITOR-LIKE PROTEIN TYPE EPSILON-RELATED"/>
    <property type="match status" value="1"/>
</dbReference>
<keyword evidence="2" id="KW-0732">Signal</keyword>
<dbReference type="GO" id="GO:0004867">
    <property type="term" value="F:serine-type endopeptidase inhibitor activity"/>
    <property type="evidence" value="ECO:0007669"/>
    <property type="project" value="InterPro"/>
</dbReference>
<evidence type="ECO:0000313" key="4">
    <source>
        <dbReference type="EMBL" id="CAH0778313.1"/>
    </source>
</evidence>
<proteinExistence type="predicted"/>
<dbReference type="InterPro" id="IPR036058">
    <property type="entry name" value="Kazal_dom_sf"/>
</dbReference>
<dbReference type="InterPro" id="IPR002350">
    <property type="entry name" value="Kazal_dom"/>
</dbReference>
<dbReference type="PANTHER" id="PTHR21179">
    <property type="entry name" value="SERINE-TYPE ENDOPEPTIDASE INHIBITOR"/>
    <property type="match status" value="1"/>
</dbReference>
<feature type="compositionally biased region" description="Low complexity" evidence="1">
    <location>
        <begin position="483"/>
        <end position="501"/>
    </location>
</feature>
<reference evidence="4" key="1">
    <citation type="submission" date="2021-12" db="EMBL/GenBank/DDBJ databases">
        <authorList>
            <person name="King R."/>
        </authorList>
    </citation>
    <scope>NUCLEOTIDE SEQUENCE</scope>
</reference>
<feature type="compositionally biased region" description="Low complexity" evidence="1">
    <location>
        <begin position="55"/>
        <end position="67"/>
    </location>
</feature>
<feature type="chain" id="PRO_5040501972" description="Kazal-like domain-containing protein" evidence="2">
    <location>
        <begin position="29"/>
        <end position="507"/>
    </location>
</feature>
<dbReference type="SMART" id="SM00280">
    <property type="entry name" value="KAZAL"/>
    <property type="match status" value="1"/>
</dbReference>
<sequence>MQSRPYVRSATNILSLIILLFLFTASLALLTLTAVAQCSPQFILSGPQLPRGRNFFFPSGSSSSRNSVQTPPGPEFSRIVNEPRRPQPGTTQNRQDFDGEFNEPGEDFGDEGRGQNRPDSGAAWDSSLNVNGQNRPHVAENRPVGSVAGTPETVEQNRPGNGGDRTASRPDEFNRPDSQGQSRPAIGNEFNRPANGAEVSRPAIGNEFGQPANDNELSRPASGNEFNRPVSSRPNTPFNQERPFGGNDRPRPNPPPIASNEVNRPNFFDLPYPAFGGNVPFRPDAFNFGRPPFGLAPSRPPFDLVPNRPPLGNKFDYRPGVDCTKTGDLGRPEVQPFNPSRPGPFDRPLFTPGPRPTGNPGVEKNDSSEESGEDKSDEDESGENSSESSEESVEAGGSSNSLPNKWGIENPATPTTQVTKVTQPCSCAPTPEYNPVCGTDNQTYGNPRTLECARVCNRSPGVQLAYHSACLGRPIVPSLSGWTSPPQTFSQSQAQAQSQSSGRRVEW</sequence>
<feature type="compositionally biased region" description="Acidic residues" evidence="1">
    <location>
        <begin position="98"/>
        <end position="109"/>
    </location>
</feature>